<accession>W6ZWY7</accession>
<evidence type="ECO:0000313" key="4">
    <source>
        <dbReference type="Proteomes" id="UP000030640"/>
    </source>
</evidence>
<dbReference type="Pfam" id="PF09687">
    <property type="entry name" value="PRESAN"/>
    <property type="match status" value="1"/>
</dbReference>
<dbReference type="InterPro" id="IPR019111">
    <property type="entry name" value="PRESA_N"/>
</dbReference>
<dbReference type="InterPro" id="IPR006526">
    <property type="entry name" value="Export_prot_PHISTa/b/c"/>
</dbReference>
<dbReference type="NCBIfam" id="TIGR01639">
    <property type="entry name" value="P_fal_TIGR01639"/>
    <property type="match status" value="1"/>
</dbReference>
<dbReference type="VEuPathDB" id="PlasmoDB:C922_05806"/>
<feature type="compositionally biased region" description="Acidic residues" evidence="1">
    <location>
        <begin position="43"/>
        <end position="56"/>
    </location>
</feature>
<dbReference type="GeneID" id="20041080"/>
<dbReference type="AlphaFoldDB" id="W6ZWY7"/>
<dbReference type="OrthoDB" id="376477at2759"/>
<feature type="domain" description="Plasmodium RESA N-terminal" evidence="2">
    <location>
        <begin position="92"/>
        <end position="210"/>
    </location>
</feature>
<feature type="compositionally biased region" description="Polar residues" evidence="1">
    <location>
        <begin position="1"/>
        <end position="13"/>
    </location>
</feature>
<protein>
    <recommendedName>
        <fullName evidence="2">Plasmodium RESA N-terminal domain-containing protein</fullName>
    </recommendedName>
</protein>
<reference evidence="3 4" key="1">
    <citation type="submission" date="2013-02" db="EMBL/GenBank/DDBJ databases">
        <title>The Genome Sequence of Plasmodium inui San Antonio 1.</title>
        <authorList>
            <consortium name="The Broad Institute Genome Sequencing Platform"/>
            <consortium name="The Broad Institute Genome Sequencing Center for Infectious Disease"/>
            <person name="Neafsey D."/>
            <person name="Cheeseman I."/>
            <person name="Volkman S."/>
            <person name="Adams J."/>
            <person name="Walker B."/>
            <person name="Young S.K."/>
            <person name="Zeng Q."/>
            <person name="Gargeya S."/>
            <person name="Fitzgerald M."/>
            <person name="Haas B."/>
            <person name="Abouelleil A."/>
            <person name="Alvarado L."/>
            <person name="Arachchi H.M."/>
            <person name="Berlin A.M."/>
            <person name="Chapman S.B."/>
            <person name="Dewar J."/>
            <person name="Goldberg J."/>
            <person name="Griggs A."/>
            <person name="Gujja S."/>
            <person name="Hansen M."/>
            <person name="Howarth C."/>
            <person name="Imamovic A."/>
            <person name="Larimer J."/>
            <person name="McCowan C."/>
            <person name="Murphy C."/>
            <person name="Neiman D."/>
            <person name="Pearson M."/>
            <person name="Priest M."/>
            <person name="Roberts A."/>
            <person name="Saif S."/>
            <person name="Shea T."/>
            <person name="Sisk P."/>
            <person name="Sykes S."/>
            <person name="Wortman J."/>
            <person name="Nusbaum C."/>
            <person name="Birren B."/>
        </authorList>
    </citation>
    <scope>NUCLEOTIDE SEQUENCE [LARGE SCALE GENOMIC DNA]</scope>
    <source>
        <strain evidence="3 4">San Antonio 1</strain>
    </source>
</reference>
<dbReference type="InterPro" id="IPR044885">
    <property type="entry name" value="PRESA_N_sf"/>
</dbReference>
<dbReference type="RefSeq" id="XP_008819599.1">
    <property type="nucleotide sequence ID" value="XM_008821377.1"/>
</dbReference>
<organism evidence="3 4">
    <name type="scientific">Plasmodium inui San Antonio 1</name>
    <dbReference type="NCBI Taxonomy" id="1237626"/>
    <lineage>
        <taxon>Eukaryota</taxon>
        <taxon>Sar</taxon>
        <taxon>Alveolata</taxon>
        <taxon>Apicomplexa</taxon>
        <taxon>Aconoidasida</taxon>
        <taxon>Haemosporida</taxon>
        <taxon>Plasmodiidae</taxon>
        <taxon>Plasmodium</taxon>
        <taxon>Plasmodium (Plasmodium)</taxon>
    </lineage>
</organism>
<evidence type="ECO:0000259" key="2">
    <source>
        <dbReference type="Pfam" id="PF09687"/>
    </source>
</evidence>
<keyword evidence="4" id="KW-1185">Reference proteome</keyword>
<feature type="region of interest" description="Disordered" evidence="1">
    <location>
        <begin position="1"/>
        <end position="59"/>
    </location>
</feature>
<sequence>MSQIQGRNLSELNENGCFRRGNSDRNVNSPDSESDDNVLSAPDEVDLGENEEEDALDSDRIVEKKYEEKSDLCNIDSPRLDQAQVILTSDVTRAEVDQPMNNMEQVPSRNEIIKVWEDAYALEKRAVCKMVSALFKYYEELKERYRVKEELDVTHWNRVMSRYFDVLTKKEEHYNKLFNSFIMKDDLTKQEVVNFLNNCKKEVAELRKSLGTFAKKEFDARIIPKRGN</sequence>
<gene>
    <name evidence="3" type="ORF">C922_05806</name>
</gene>
<dbReference type="Proteomes" id="UP000030640">
    <property type="component" value="Unassembled WGS sequence"/>
</dbReference>
<evidence type="ECO:0000313" key="3">
    <source>
        <dbReference type="EMBL" id="EUD63813.1"/>
    </source>
</evidence>
<name>W6ZWY7_9APIC</name>
<evidence type="ECO:0000256" key="1">
    <source>
        <dbReference type="SAM" id="MobiDB-lite"/>
    </source>
</evidence>
<dbReference type="EMBL" id="KI965651">
    <property type="protein sequence ID" value="EUD63813.1"/>
    <property type="molecule type" value="Genomic_DNA"/>
</dbReference>
<proteinExistence type="predicted"/>
<dbReference type="Gene3D" id="6.10.280.180">
    <property type="entry name" value="Plasmodium RESA, N-terminal helical domain"/>
    <property type="match status" value="1"/>
</dbReference>